<protein>
    <submittedName>
        <fullName evidence="1">Uncharacterized protein</fullName>
    </submittedName>
</protein>
<dbReference type="Proteomes" id="UP000829466">
    <property type="component" value="Segment"/>
</dbReference>
<evidence type="ECO:0000313" key="1">
    <source>
        <dbReference type="EMBL" id="UMO77153.1"/>
    </source>
</evidence>
<sequence length="37" mass="4100">MFPALCTLLLVVWLLYGKGPPNDPQHPMPADQPVRIA</sequence>
<organism evidence="1 2">
    <name type="scientific">Stenotrophomonas maltophilia phage vB_SmaM_Ps15</name>
    <dbReference type="NCBI Taxonomy" id="3071007"/>
    <lineage>
        <taxon>Viruses</taxon>
        <taxon>Duplodnaviria</taxon>
        <taxon>Heunggongvirae</taxon>
        <taxon>Uroviricota</taxon>
        <taxon>Caudoviricetes</taxon>
        <taxon>Menderavirus</taxon>
        <taxon>Menderavirus Ps15</taxon>
    </lineage>
</organism>
<gene>
    <name evidence="1" type="ORF">SmaMPs15_000002</name>
</gene>
<reference evidence="1 2" key="1">
    <citation type="submission" date="2021-12" db="EMBL/GenBank/DDBJ databases">
        <title>Characterization of bacteriophage vB_SmaM_Ps15 infective to Stenotrophomonas maltophila clinical ocular isolates.</title>
        <authorList>
            <person name="Damnjanovic D."/>
            <person name="Vazquez-Campos X."/>
            <person name="Elliott L."/>
            <person name="Willcox M."/>
            <person name="Bridge W.J."/>
        </authorList>
    </citation>
    <scope>NUCLEOTIDE SEQUENCE [LARGE SCALE GENOMIC DNA]</scope>
</reference>
<evidence type="ECO:0000313" key="2">
    <source>
        <dbReference type="Proteomes" id="UP000829466"/>
    </source>
</evidence>
<keyword evidence="2" id="KW-1185">Reference proteome</keyword>
<accession>A0AAE9FH34</accession>
<name>A0AAE9FH34_9CAUD</name>
<dbReference type="EMBL" id="OL702939">
    <property type="protein sequence ID" value="UMO77153.1"/>
    <property type="molecule type" value="Genomic_DNA"/>
</dbReference>
<proteinExistence type="predicted"/>